<dbReference type="AlphaFoldDB" id="A0A7K7B000"/>
<gene>
    <name evidence="1" type="primary">Rdh5_0</name>
    <name evidence="1" type="ORF">NOTORN_R06027</name>
</gene>
<dbReference type="PRINTS" id="PR00081">
    <property type="entry name" value="GDHRDH"/>
</dbReference>
<dbReference type="InterPro" id="IPR036291">
    <property type="entry name" value="NAD(P)-bd_dom_sf"/>
</dbReference>
<dbReference type="PANTHER" id="PTHR43544">
    <property type="entry name" value="SHORT-CHAIN DEHYDROGENASE/REDUCTASE"/>
    <property type="match status" value="1"/>
</dbReference>
<dbReference type="GO" id="GO:0005737">
    <property type="term" value="C:cytoplasm"/>
    <property type="evidence" value="ECO:0007669"/>
    <property type="project" value="TreeGrafter"/>
</dbReference>
<comment type="caution">
    <text evidence="1">The sequence shown here is derived from an EMBL/GenBank/DDBJ whole genome shotgun (WGS) entry which is preliminary data.</text>
</comment>
<evidence type="ECO:0000313" key="1">
    <source>
        <dbReference type="EMBL" id="NWY01751.1"/>
    </source>
</evidence>
<protein>
    <submittedName>
        <fullName evidence="1">RDH1 dehydrogenase</fullName>
    </submittedName>
</protein>
<feature type="non-terminal residue" evidence="1">
    <location>
        <position position="1"/>
    </location>
</feature>
<dbReference type="PANTHER" id="PTHR43544:SF38">
    <property type="entry name" value="C-FACTOR-RELATED"/>
    <property type="match status" value="1"/>
</dbReference>
<dbReference type="SUPFAM" id="SSF51735">
    <property type="entry name" value="NAD(P)-binding Rossmann-fold domains"/>
    <property type="match status" value="2"/>
</dbReference>
<dbReference type="Gene3D" id="3.40.50.720">
    <property type="entry name" value="NAD(P)-binding Rossmann-like Domain"/>
    <property type="match status" value="1"/>
</dbReference>
<proteinExistence type="predicted"/>
<sequence>AGMAGARTVLVTGCDGGLGLGLVKALLELPSPPQHLFAACLNPDSKVGRHLRPPSQFLWGRDITDPASIKEAAAAVSERLRGAGLNLLLTGAGPARRRGTLASETAETMLLSYAANTVGPLQVCQVSPGPAAPLGLSPRHLRPLPVCPQAFLPLLLEAARAGGAMSCSRAAIVNLSSRLGSIAATPAWERGQDIGYRCSKAALNMLTKCLALEYGGSGILCVALAPGCVMPPVDSETEPVSLEESTRGILHVLATLSATSNGAFLDWRGQSLPW</sequence>
<dbReference type="Pfam" id="PF00106">
    <property type="entry name" value="adh_short"/>
    <property type="match status" value="2"/>
</dbReference>
<accession>A0A7K7B000</accession>
<dbReference type="InterPro" id="IPR051468">
    <property type="entry name" value="Fungal_SecMetab_SDRs"/>
</dbReference>
<feature type="non-terminal residue" evidence="1">
    <location>
        <position position="274"/>
    </location>
</feature>
<keyword evidence="2" id="KW-1185">Reference proteome</keyword>
<reference evidence="1 2" key="1">
    <citation type="submission" date="2019-09" db="EMBL/GenBank/DDBJ databases">
        <title>Bird 10,000 Genomes (B10K) Project - Family phase.</title>
        <authorList>
            <person name="Zhang G."/>
        </authorList>
    </citation>
    <scope>NUCLEOTIDE SEQUENCE [LARGE SCALE GENOMIC DNA]</scope>
    <source>
        <strain evidence="1">B10K-MSB-03</strain>
    </source>
</reference>
<dbReference type="Proteomes" id="UP000531938">
    <property type="component" value="Unassembled WGS sequence"/>
</dbReference>
<name>A0A7K7B000_9AVES</name>
<dbReference type="EMBL" id="VZSH01000096">
    <property type="protein sequence ID" value="NWY01751.1"/>
    <property type="molecule type" value="Genomic_DNA"/>
</dbReference>
<evidence type="ECO:0000313" key="2">
    <source>
        <dbReference type="Proteomes" id="UP000531938"/>
    </source>
</evidence>
<organism evidence="1 2">
    <name type="scientific">Nothoprocta ornata</name>
    <dbReference type="NCBI Taxonomy" id="83376"/>
    <lineage>
        <taxon>Eukaryota</taxon>
        <taxon>Metazoa</taxon>
        <taxon>Chordata</taxon>
        <taxon>Craniata</taxon>
        <taxon>Vertebrata</taxon>
        <taxon>Euteleostomi</taxon>
        <taxon>Archelosauria</taxon>
        <taxon>Archosauria</taxon>
        <taxon>Dinosauria</taxon>
        <taxon>Saurischia</taxon>
        <taxon>Theropoda</taxon>
        <taxon>Coelurosauria</taxon>
        <taxon>Aves</taxon>
        <taxon>Palaeognathae</taxon>
        <taxon>Tinamiformes</taxon>
        <taxon>Tinamidae</taxon>
        <taxon>Nothoprocta</taxon>
    </lineage>
</organism>
<dbReference type="InterPro" id="IPR002347">
    <property type="entry name" value="SDR_fam"/>
</dbReference>
<dbReference type="GO" id="GO:0016491">
    <property type="term" value="F:oxidoreductase activity"/>
    <property type="evidence" value="ECO:0007669"/>
    <property type="project" value="TreeGrafter"/>
</dbReference>